<evidence type="ECO:0000259" key="7">
    <source>
        <dbReference type="Pfam" id="PF00884"/>
    </source>
</evidence>
<keyword evidence="3 6" id="KW-0812">Transmembrane</keyword>
<evidence type="ECO:0000256" key="1">
    <source>
        <dbReference type="ARBA" id="ARBA00004651"/>
    </source>
</evidence>
<dbReference type="InterPro" id="IPR000917">
    <property type="entry name" value="Sulfatase_N"/>
</dbReference>
<dbReference type="Pfam" id="PF00884">
    <property type="entry name" value="Sulfatase"/>
    <property type="match status" value="1"/>
</dbReference>
<evidence type="ECO:0000256" key="6">
    <source>
        <dbReference type="SAM" id="Phobius"/>
    </source>
</evidence>
<feature type="transmembrane region" description="Helical" evidence="6">
    <location>
        <begin position="92"/>
        <end position="116"/>
    </location>
</feature>
<feature type="transmembrane region" description="Helical" evidence="6">
    <location>
        <begin position="50"/>
        <end position="80"/>
    </location>
</feature>
<gene>
    <name evidence="8" type="ORF">MNBD_GAMMA06-1444</name>
</gene>
<dbReference type="Gene3D" id="3.40.720.10">
    <property type="entry name" value="Alkaline Phosphatase, subunit A"/>
    <property type="match status" value="1"/>
</dbReference>
<protein>
    <recommendedName>
        <fullName evidence="7">Sulfatase N-terminal domain-containing protein</fullName>
    </recommendedName>
</protein>
<evidence type="ECO:0000256" key="3">
    <source>
        <dbReference type="ARBA" id="ARBA00022692"/>
    </source>
</evidence>
<feature type="domain" description="Sulfatase N-terminal" evidence="7">
    <location>
        <begin position="288"/>
        <end position="554"/>
    </location>
</feature>
<dbReference type="CDD" id="cd16015">
    <property type="entry name" value="LTA_synthase"/>
    <property type="match status" value="1"/>
</dbReference>
<feature type="transmembrane region" description="Helical" evidence="6">
    <location>
        <begin position="146"/>
        <end position="167"/>
    </location>
</feature>
<feature type="transmembrane region" description="Helical" evidence="6">
    <location>
        <begin position="188"/>
        <end position="208"/>
    </location>
</feature>
<dbReference type="AlphaFoldDB" id="A0A3B0WF09"/>
<organism evidence="8">
    <name type="scientific">hydrothermal vent metagenome</name>
    <dbReference type="NCBI Taxonomy" id="652676"/>
    <lineage>
        <taxon>unclassified sequences</taxon>
        <taxon>metagenomes</taxon>
        <taxon>ecological metagenomes</taxon>
    </lineage>
</organism>
<dbReference type="PANTHER" id="PTHR47371">
    <property type="entry name" value="LIPOTEICHOIC ACID SYNTHASE"/>
    <property type="match status" value="1"/>
</dbReference>
<dbReference type="InterPro" id="IPR017850">
    <property type="entry name" value="Alkaline_phosphatase_core_sf"/>
</dbReference>
<evidence type="ECO:0000256" key="2">
    <source>
        <dbReference type="ARBA" id="ARBA00022475"/>
    </source>
</evidence>
<comment type="subcellular location">
    <subcellularLocation>
        <location evidence="1">Cell membrane</location>
        <topology evidence="1">Multi-pass membrane protein</topology>
    </subcellularLocation>
</comment>
<keyword evidence="5 6" id="KW-0472">Membrane</keyword>
<keyword evidence="4 6" id="KW-1133">Transmembrane helix</keyword>
<sequence length="664" mass="74889">MKKNNNKPQVSLLTFFLISLLALTAAGLLFKSVFVFYNVSQFSSLSFSEIIYALLWGVRFDLAAAALLTLISCFILWVFYRIFYRRALTKNPAFFLLGLMLFVLMSLQIGDTIYFVETGRHVSYEMRDVLIDASSLFMTAITKHSLYIILSYALVFAVIFAMLKLLARAQLMFADISLLPEFKLKHEASFFVVLLLSLVIVRGGITGLPQSVISAFKIGDAQQAIISMDGAYSVVYGIINSRKEISRVAVEMPSNVDVKEIMRSLYPYSLDRMSKNISSPTDEIKKYNVVYILMEGWPADRMSAYGHKKQTTPFYAALKEKSMAPLGVISGGNRTTEGIYAIFCSQQNPLGKTVAQTSLQNNQYNCLPNILKQQGWVTAFFQGSHKETGGTGAFAQSLGFSESYAKEDLPEGRYNHNYWGAHDPDIYDFVLDALDKMPQPFLISINTNSTHDISMPAGVKPFFGDGSRMQKRESTLYFADQSMREFFEKIKNKPYYKNTIFVLLSDHTNDKHKTTAARYFIPGIIYGENKIPVSIINRYVSHRDFSPTVLDILGLPASSSFAGKSFWNINNKTRDKSTDDVYFADYFDSGTIGWLSGNMLVETSVTNPLKLKCYSLEQGLLNAQLLECDKTYKTQSIKSLAFTSYSQHLLFTGKTQIFNKLHNQ</sequence>
<evidence type="ECO:0000313" key="8">
    <source>
        <dbReference type="EMBL" id="VAW53861.1"/>
    </source>
</evidence>
<evidence type="ECO:0000256" key="4">
    <source>
        <dbReference type="ARBA" id="ARBA00022989"/>
    </source>
</evidence>
<dbReference type="GO" id="GO:0005886">
    <property type="term" value="C:plasma membrane"/>
    <property type="evidence" value="ECO:0007669"/>
    <property type="project" value="UniProtKB-SubCell"/>
</dbReference>
<evidence type="ECO:0000256" key="5">
    <source>
        <dbReference type="ARBA" id="ARBA00023136"/>
    </source>
</evidence>
<dbReference type="PANTHER" id="PTHR47371:SF3">
    <property type="entry name" value="PHOSPHOGLYCEROL TRANSFERASE I"/>
    <property type="match status" value="1"/>
</dbReference>
<keyword evidence="2" id="KW-1003">Cell membrane</keyword>
<dbReference type="EMBL" id="UOFD01000067">
    <property type="protein sequence ID" value="VAW53861.1"/>
    <property type="molecule type" value="Genomic_DNA"/>
</dbReference>
<dbReference type="SUPFAM" id="SSF53649">
    <property type="entry name" value="Alkaline phosphatase-like"/>
    <property type="match status" value="1"/>
</dbReference>
<dbReference type="InterPro" id="IPR050448">
    <property type="entry name" value="OpgB/LTA_synthase_biosynth"/>
</dbReference>
<accession>A0A3B0WF09</accession>
<reference evidence="8" key="1">
    <citation type="submission" date="2018-06" db="EMBL/GenBank/DDBJ databases">
        <authorList>
            <person name="Zhirakovskaya E."/>
        </authorList>
    </citation>
    <scope>NUCLEOTIDE SEQUENCE</scope>
</reference>
<name>A0A3B0WF09_9ZZZZ</name>
<proteinExistence type="predicted"/>